<organism evidence="1 2">
    <name type="scientific">Kuenenia stuttgartiensis</name>
    <dbReference type="NCBI Taxonomy" id="174633"/>
    <lineage>
        <taxon>Bacteria</taxon>
        <taxon>Pseudomonadati</taxon>
        <taxon>Planctomycetota</taxon>
        <taxon>Candidatus Brocadiia</taxon>
        <taxon>Candidatus Brocadiales</taxon>
        <taxon>Candidatus Brocadiaceae</taxon>
        <taxon>Candidatus Kuenenia</taxon>
    </lineage>
</organism>
<dbReference type="EMBL" id="LT934425">
    <property type="protein sequence ID" value="SOH06169.1"/>
    <property type="molecule type" value="Genomic_DNA"/>
</dbReference>
<sequence length="91" mass="10677">MIDVKQASKLAIEYFTTLFENKYSNLTLEEVEVSGDGKYWYITLGYDIDKPFSVTLPLRKTGREYKRFKIDVESGKVLSMQIRKPDQIQNF</sequence>
<dbReference type="RefSeq" id="WP_099326649.1">
    <property type="nucleotide sequence ID" value="NZ_LT934425.1"/>
</dbReference>
<evidence type="ECO:0000313" key="1">
    <source>
        <dbReference type="EMBL" id="SOH06169.1"/>
    </source>
</evidence>
<accession>A0A2C9CJS8</accession>
<keyword evidence="2" id="KW-1185">Reference proteome</keyword>
<protein>
    <recommendedName>
        <fullName evidence="3">PepSY domain-containing protein</fullName>
    </recommendedName>
</protein>
<dbReference type="OrthoDB" id="26135at2"/>
<dbReference type="Proteomes" id="UP000221734">
    <property type="component" value="Chromosome Kuenenia_stuttgartiensis_MBR1"/>
</dbReference>
<evidence type="ECO:0008006" key="3">
    <source>
        <dbReference type="Google" id="ProtNLM"/>
    </source>
</evidence>
<reference evidence="2" key="1">
    <citation type="submission" date="2017-10" db="EMBL/GenBank/DDBJ databases">
        <authorList>
            <person name="Frank J."/>
        </authorList>
    </citation>
    <scope>NUCLEOTIDE SEQUENCE [LARGE SCALE GENOMIC DNA]</scope>
</reference>
<proteinExistence type="predicted"/>
<evidence type="ECO:0000313" key="2">
    <source>
        <dbReference type="Proteomes" id="UP000221734"/>
    </source>
</evidence>
<gene>
    <name evidence="1" type="ORF">KSMBR1_3696</name>
</gene>
<dbReference type="KEGG" id="kst:KSMBR1_3696"/>
<name>A0A2C9CJS8_KUEST</name>
<dbReference type="AlphaFoldDB" id="A0A2C9CJS8"/>